<gene>
    <name evidence="5" type="ORF">Ga0061065_11343</name>
</gene>
<dbReference type="PROSITE" id="PS50887">
    <property type="entry name" value="GGDEF"/>
    <property type="match status" value="1"/>
</dbReference>
<dbReference type="GO" id="GO:0052621">
    <property type="term" value="F:diguanylate cyclase activity"/>
    <property type="evidence" value="ECO:0007669"/>
    <property type="project" value="UniProtKB-EC"/>
</dbReference>
<dbReference type="FunFam" id="3.30.70.270:FF:000001">
    <property type="entry name" value="Diguanylate cyclase domain protein"/>
    <property type="match status" value="1"/>
</dbReference>
<dbReference type="RefSeq" id="WP_055464254.1">
    <property type="nucleotide sequence ID" value="NZ_CYHG01000013.1"/>
</dbReference>
<dbReference type="SUPFAM" id="SSF55073">
    <property type="entry name" value="Nucleotide cyclase"/>
    <property type="match status" value="1"/>
</dbReference>
<dbReference type="GO" id="GO:0005886">
    <property type="term" value="C:plasma membrane"/>
    <property type="evidence" value="ECO:0007669"/>
    <property type="project" value="TreeGrafter"/>
</dbReference>
<evidence type="ECO:0000313" key="6">
    <source>
        <dbReference type="Proteomes" id="UP000182769"/>
    </source>
</evidence>
<evidence type="ECO:0000313" key="5">
    <source>
        <dbReference type="EMBL" id="CUB05849.1"/>
    </source>
</evidence>
<dbReference type="InterPro" id="IPR000160">
    <property type="entry name" value="GGDEF_dom"/>
</dbReference>
<comment type="catalytic activity">
    <reaction evidence="3">
        <text>2 GTP = 3',3'-c-di-GMP + 2 diphosphate</text>
        <dbReference type="Rhea" id="RHEA:24898"/>
        <dbReference type="ChEBI" id="CHEBI:33019"/>
        <dbReference type="ChEBI" id="CHEBI:37565"/>
        <dbReference type="ChEBI" id="CHEBI:58805"/>
        <dbReference type="EC" id="2.7.7.65"/>
    </reaction>
</comment>
<dbReference type="Gene3D" id="3.30.70.270">
    <property type="match status" value="1"/>
</dbReference>
<dbReference type="InterPro" id="IPR050469">
    <property type="entry name" value="Diguanylate_Cyclase"/>
</dbReference>
<sequence>MSISNNILHHIENFTSQRDKELLAFSLLKSIRDILSPIRTSILTLNGQDEPTMEISLSNGESCEYRYQDIRVPESTRASLDYINTWHLDELMKAHDDQYTSFHVLQQSRQQNQYLIITLDNKPGRSESYIIKGMLSIYSNFSSLLAEAQTDELTGLMNRKTFEESIVKLYQGSAFKDDNDTRSNWIAIIDIDHFKVINDSAGHLYGDEVLIHMSRILRQTFRQDDMLFRFGGEEFVILMRDLTREQCATMLNALLTNVQSIVMNNLSPITISAGVCEFQNDTFHVTLMDQADQALYYSKKNGRNRVTFYDEIVAAGLAKSNHVEHGDIDLF</sequence>
<proteinExistence type="predicted"/>
<dbReference type="EMBL" id="CYHG01000013">
    <property type="protein sequence ID" value="CUB05849.1"/>
    <property type="molecule type" value="Genomic_DNA"/>
</dbReference>
<evidence type="ECO:0000256" key="2">
    <source>
        <dbReference type="ARBA" id="ARBA00012528"/>
    </source>
</evidence>
<dbReference type="CDD" id="cd01949">
    <property type="entry name" value="GGDEF"/>
    <property type="match status" value="1"/>
</dbReference>
<evidence type="ECO:0000259" key="4">
    <source>
        <dbReference type="PROSITE" id="PS50887"/>
    </source>
</evidence>
<dbReference type="AlphaFoldDB" id="A0A0K6IRY7"/>
<dbReference type="Pfam" id="PF00990">
    <property type="entry name" value="GGDEF"/>
    <property type="match status" value="1"/>
</dbReference>
<dbReference type="Proteomes" id="UP000182769">
    <property type="component" value="Unassembled WGS sequence"/>
</dbReference>
<reference evidence="6" key="1">
    <citation type="submission" date="2015-08" db="EMBL/GenBank/DDBJ databases">
        <authorList>
            <person name="Varghese N."/>
        </authorList>
    </citation>
    <scope>NUCLEOTIDE SEQUENCE [LARGE SCALE GENOMIC DNA]</scope>
    <source>
        <strain evidence="6">JCM 18476</strain>
    </source>
</reference>
<dbReference type="EC" id="2.7.7.65" evidence="2"/>
<name>A0A0K6IRY7_9GAMM</name>
<protein>
    <recommendedName>
        <fullName evidence="2">diguanylate cyclase</fullName>
        <ecNumber evidence="2">2.7.7.65</ecNumber>
    </recommendedName>
</protein>
<keyword evidence="6" id="KW-1185">Reference proteome</keyword>
<dbReference type="InterPro" id="IPR043128">
    <property type="entry name" value="Rev_trsase/Diguanyl_cyclase"/>
</dbReference>
<dbReference type="OrthoDB" id="9803824at2"/>
<dbReference type="NCBIfam" id="TIGR00254">
    <property type="entry name" value="GGDEF"/>
    <property type="match status" value="1"/>
</dbReference>
<accession>A0A0K6IRY7</accession>
<dbReference type="InterPro" id="IPR029787">
    <property type="entry name" value="Nucleotide_cyclase"/>
</dbReference>
<dbReference type="GO" id="GO:0043709">
    <property type="term" value="P:cell adhesion involved in single-species biofilm formation"/>
    <property type="evidence" value="ECO:0007669"/>
    <property type="project" value="TreeGrafter"/>
</dbReference>
<evidence type="ECO:0000256" key="3">
    <source>
        <dbReference type="ARBA" id="ARBA00034247"/>
    </source>
</evidence>
<dbReference type="GO" id="GO:1902201">
    <property type="term" value="P:negative regulation of bacterial-type flagellum-dependent cell motility"/>
    <property type="evidence" value="ECO:0007669"/>
    <property type="project" value="TreeGrafter"/>
</dbReference>
<feature type="domain" description="GGDEF" evidence="4">
    <location>
        <begin position="182"/>
        <end position="311"/>
    </location>
</feature>
<dbReference type="PANTHER" id="PTHR45138">
    <property type="entry name" value="REGULATORY COMPONENTS OF SENSORY TRANSDUCTION SYSTEM"/>
    <property type="match status" value="1"/>
</dbReference>
<evidence type="ECO:0000256" key="1">
    <source>
        <dbReference type="ARBA" id="ARBA00001946"/>
    </source>
</evidence>
<comment type="cofactor">
    <cofactor evidence="1">
        <name>Mg(2+)</name>
        <dbReference type="ChEBI" id="CHEBI:18420"/>
    </cofactor>
</comment>
<organism evidence="5 6">
    <name type="scientific">Marinomonas fungiae</name>
    <dbReference type="NCBI Taxonomy" id="1137284"/>
    <lineage>
        <taxon>Bacteria</taxon>
        <taxon>Pseudomonadati</taxon>
        <taxon>Pseudomonadota</taxon>
        <taxon>Gammaproteobacteria</taxon>
        <taxon>Oceanospirillales</taxon>
        <taxon>Oceanospirillaceae</taxon>
        <taxon>Marinomonas</taxon>
    </lineage>
</organism>
<dbReference type="PANTHER" id="PTHR45138:SF9">
    <property type="entry name" value="DIGUANYLATE CYCLASE DGCM-RELATED"/>
    <property type="match status" value="1"/>
</dbReference>
<dbReference type="SMART" id="SM00267">
    <property type="entry name" value="GGDEF"/>
    <property type="match status" value="1"/>
</dbReference>
<dbReference type="STRING" id="1137284.GCA_001418205_03225"/>